<dbReference type="Proteomes" id="UP000295773">
    <property type="component" value="Unassembled WGS sequence"/>
</dbReference>
<organism evidence="1 2">
    <name type="scientific">Longicatena caecimuris</name>
    <dbReference type="NCBI Taxonomy" id="1796635"/>
    <lineage>
        <taxon>Bacteria</taxon>
        <taxon>Bacillati</taxon>
        <taxon>Bacillota</taxon>
        <taxon>Erysipelotrichia</taxon>
        <taxon>Erysipelotrichales</taxon>
        <taxon>Erysipelotrichaceae</taxon>
        <taxon>Longicatena</taxon>
    </lineage>
</organism>
<keyword evidence="2" id="KW-1185">Reference proteome</keyword>
<gene>
    <name evidence="1" type="ORF">EDD61_10891</name>
</gene>
<evidence type="ECO:0000313" key="2">
    <source>
        <dbReference type="Proteomes" id="UP000295773"/>
    </source>
</evidence>
<dbReference type="AlphaFoldDB" id="A0A4R3TED5"/>
<evidence type="ECO:0000313" key="1">
    <source>
        <dbReference type="EMBL" id="TCU60232.1"/>
    </source>
</evidence>
<sequence>MSAVIVAIGLFLFWRYATYGHSQEQPASNVHMQQVLEKFYQNPGNYNFFDKDGNSMNAYIMSREKAFQLHPQDVTKEVAQKVNDYSEEVVQELLELHSDEEWIHAFQEYYKKPYIYSLYDKKGDSMKEYALNQKETFEKSPQKTIQDIKKHINEVYKIVE</sequence>
<dbReference type="EMBL" id="SMBP01000008">
    <property type="protein sequence ID" value="TCU60232.1"/>
    <property type="molecule type" value="Genomic_DNA"/>
</dbReference>
<proteinExistence type="predicted"/>
<comment type="caution">
    <text evidence="1">The sequence shown here is derived from an EMBL/GenBank/DDBJ whole genome shotgun (WGS) entry which is preliminary data.</text>
</comment>
<reference evidence="1 2" key="1">
    <citation type="submission" date="2019-03" db="EMBL/GenBank/DDBJ databases">
        <title>Genomic Encyclopedia of Type Strains, Phase IV (KMG-IV): sequencing the most valuable type-strain genomes for metagenomic binning, comparative biology and taxonomic classification.</title>
        <authorList>
            <person name="Goeker M."/>
        </authorList>
    </citation>
    <scope>NUCLEOTIDE SEQUENCE [LARGE SCALE GENOMIC DNA]</scope>
    <source>
        <strain evidence="1 2">DSM 29481</strain>
    </source>
</reference>
<protein>
    <submittedName>
        <fullName evidence="1">Uncharacterized protein</fullName>
    </submittedName>
</protein>
<accession>A0A4R3TED5</accession>
<name>A0A4R3TED5_9FIRM</name>